<evidence type="ECO:0000313" key="11">
    <source>
        <dbReference type="Proteomes" id="UP001211907"/>
    </source>
</evidence>
<dbReference type="Pfam" id="PF05207">
    <property type="entry name" value="Zn_ribbon_CSL"/>
    <property type="match status" value="1"/>
</dbReference>
<sequence length="284" mass="32355">MQSTGNKTGTEIRQGVMNASVDLDDMVYNEELSEFRSACRCGGEYLITESQLEAEKNNMGAGGRVKGEMFSAPIVYGSVAIPFGPNDPVPKDESHTHKWCVFLRGANGEDLSPIIRKVTFKLHDSFVPPSRTVDAPPFEVHESGWGEFEILIKISFVDSQEKPMTLFHHLQLYPKEDNGIDPDMDSPRQTILSEHYDELVINEPYEEFLEPLRRYRLQVQAMKTKTPPLNFSPEVEANEIKRYYTINDKVMAELEKVKNRLAKIEADKRKLEADIKVLENESLT</sequence>
<evidence type="ECO:0000256" key="1">
    <source>
        <dbReference type="ARBA" id="ARBA00022408"/>
    </source>
</evidence>
<dbReference type="PROSITE" id="PS51037">
    <property type="entry name" value="YEATS"/>
    <property type="match status" value="1"/>
</dbReference>
<keyword evidence="5" id="KW-0804">Transcription</keyword>
<gene>
    <name evidence="10" type="primary">YAF9</name>
    <name evidence="10" type="ORF">HK100_009521</name>
</gene>
<dbReference type="EMBL" id="JADGJH010000491">
    <property type="protein sequence ID" value="KAJ3127848.1"/>
    <property type="molecule type" value="Genomic_DNA"/>
</dbReference>
<keyword evidence="8" id="KW-0175">Coiled coil</keyword>
<dbReference type="InterPro" id="IPR005033">
    <property type="entry name" value="YEATS"/>
</dbReference>
<dbReference type="GO" id="GO:0000785">
    <property type="term" value="C:chromatin"/>
    <property type="evidence" value="ECO:0007669"/>
    <property type="project" value="UniProtKB-ARBA"/>
</dbReference>
<dbReference type="Gene3D" id="3.10.660.10">
    <property type="entry name" value="DPH Zinc finger"/>
    <property type="match status" value="1"/>
</dbReference>
<dbReference type="SUPFAM" id="SSF144217">
    <property type="entry name" value="CSL zinc finger"/>
    <property type="match status" value="1"/>
</dbReference>
<keyword evidence="2" id="KW-0479">Metal-binding</keyword>
<comment type="subcellular location">
    <subcellularLocation>
        <location evidence="7">Nucleus</location>
    </subcellularLocation>
</comment>
<feature type="coiled-coil region" evidence="8">
    <location>
        <begin position="247"/>
        <end position="281"/>
    </location>
</feature>
<evidence type="ECO:0000256" key="7">
    <source>
        <dbReference type="PROSITE-ProRule" id="PRU00376"/>
    </source>
</evidence>
<protein>
    <recommendedName>
        <fullName evidence="1">Protein AF-9 homolog</fullName>
    </recommendedName>
</protein>
<evidence type="ECO:0000256" key="3">
    <source>
        <dbReference type="ARBA" id="ARBA00023004"/>
    </source>
</evidence>
<keyword evidence="6 7" id="KW-0539">Nucleus</keyword>
<dbReference type="PANTHER" id="PTHR47573">
    <property type="entry name" value="PROTEIN AF-9 HOMOLOG"/>
    <property type="match status" value="1"/>
</dbReference>
<dbReference type="Gene3D" id="2.60.40.1970">
    <property type="entry name" value="YEATS domain"/>
    <property type="match status" value="1"/>
</dbReference>
<name>A0AAD5XF36_9FUNG</name>
<evidence type="ECO:0000256" key="2">
    <source>
        <dbReference type="ARBA" id="ARBA00022723"/>
    </source>
</evidence>
<dbReference type="InterPro" id="IPR007872">
    <property type="entry name" value="DPH_MB_dom"/>
</dbReference>
<organism evidence="10 11">
    <name type="scientific">Physocladia obscura</name>
    <dbReference type="NCBI Taxonomy" id="109957"/>
    <lineage>
        <taxon>Eukaryota</taxon>
        <taxon>Fungi</taxon>
        <taxon>Fungi incertae sedis</taxon>
        <taxon>Chytridiomycota</taxon>
        <taxon>Chytridiomycota incertae sedis</taxon>
        <taxon>Chytridiomycetes</taxon>
        <taxon>Chytridiales</taxon>
        <taxon>Chytriomycetaceae</taxon>
        <taxon>Physocladia</taxon>
    </lineage>
</organism>
<dbReference type="CDD" id="cd16908">
    <property type="entry name" value="YEATS_Yaf9_like"/>
    <property type="match status" value="1"/>
</dbReference>
<comment type="caution">
    <text evidence="10">The sequence shown here is derived from an EMBL/GenBank/DDBJ whole genome shotgun (WGS) entry which is preliminary data.</text>
</comment>
<evidence type="ECO:0000256" key="5">
    <source>
        <dbReference type="ARBA" id="ARBA00023163"/>
    </source>
</evidence>
<keyword evidence="4" id="KW-0805">Transcription regulation</keyword>
<reference evidence="10" key="1">
    <citation type="submission" date="2020-05" db="EMBL/GenBank/DDBJ databases">
        <title>Phylogenomic resolution of chytrid fungi.</title>
        <authorList>
            <person name="Stajich J.E."/>
            <person name="Amses K."/>
            <person name="Simmons R."/>
            <person name="Seto K."/>
            <person name="Myers J."/>
            <person name="Bonds A."/>
            <person name="Quandt C.A."/>
            <person name="Barry K."/>
            <person name="Liu P."/>
            <person name="Grigoriev I."/>
            <person name="Longcore J.E."/>
            <person name="James T.Y."/>
        </authorList>
    </citation>
    <scope>NUCLEOTIDE SEQUENCE</scope>
    <source>
        <strain evidence="10">JEL0513</strain>
    </source>
</reference>
<accession>A0AAD5XF36</accession>
<dbReference type="Proteomes" id="UP001211907">
    <property type="component" value="Unassembled WGS sequence"/>
</dbReference>
<dbReference type="Pfam" id="PF03366">
    <property type="entry name" value="YEATS"/>
    <property type="match status" value="1"/>
</dbReference>
<dbReference type="PANTHER" id="PTHR47573:SF1">
    <property type="entry name" value="PROTEIN AF-9 HOMOLOG"/>
    <property type="match status" value="1"/>
</dbReference>
<keyword evidence="11" id="KW-1185">Reference proteome</keyword>
<dbReference type="GO" id="GO:0046872">
    <property type="term" value="F:metal ion binding"/>
    <property type="evidence" value="ECO:0007669"/>
    <property type="project" value="UniProtKB-KW"/>
</dbReference>
<keyword evidence="3" id="KW-0408">Iron</keyword>
<dbReference type="AlphaFoldDB" id="A0AAD5XF36"/>
<dbReference type="GO" id="GO:0006355">
    <property type="term" value="P:regulation of DNA-templated transcription"/>
    <property type="evidence" value="ECO:0007669"/>
    <property type="project" value="InterPro"/>
</dbReference>
<evidence type="ECO:0000256" key="6">
    <source>
        <dbReference type="ARBA" id="ARBA00023242"/>
    </source>
</evidence>
<dbReference type="GO" id="GO:0005634">
    <property type="term" value="C:nucleus"/>
    <property type="evidence" value="ECO:0007669"/>
    <property type="project" value="UniProtKB-SubCell"/>
</dbReference>
<evidence type="ECO:0000256" key="4">
    <source>
        <dbReference type="ARBA" id="ARBA00023015"/>
    </source>
</evidence>
<dbReference type="InterPro" id="IPR038704">
    <property type="entry name" value="YEAST_sf"/>
</dbReference>
<evidence type="ECO:0000259" key="9">
    <source>
        <dbReference type="PROSITE" id="PS51037"/>
    </source>
</evidence>
<dbReference type="InterPro" id="IPR055129">
    <property type="entry name" value="YEATS_dom"/>
</dbReference>
<evidence type="ECO:0000313" key="10">
    <source>
        <dbReference type="EMBL" id="KAJ3127848.1"/>
    </source>
</evidence>
<evidence type="ECO:0000256" key="8">
    <source>
        <dbReference type="SAM" id="Coils"/>
    </source>
</evidence>
<dbReference type="InterPro" id="IPR036671">
    <property type="entry name" value="DPH_MB_sf"/>
</dbReference>
<feature type="domain" description="YEATS" evidence="9">
    <location>
        <begin position="64"/>
        <end position="215"/>
    </location>
</feature>
<proteinExistence type="predicted"/>